<dbReference type="Gene3D" id="1.10.3730.20">
    <property type="match status" value="1"/>
</dbReference>
<feature type="transmembrane region" description="Helical" evidence="1">
    <location>
        <begin position="120"/>
        <end position="139"/>
    </location>
</feature>
<dbReference type="RefSeq" id="WP_380685220.1">
    <property type="nucleotide sequence ID" value="NZ_JBHRSS010000001.1"/>
</dbReference>
<dbReference type="Proteomes" id="UP001595462">
    <property type="component" value="Unassembled WGS sequence"/>
</dbReference>
<name>A0ABV7EI67_9GAMM</name>
<keyword evidence="1" id="KW-1133">Transmembrane helix</keyword>
<feature type="transmembrane region" description="Helical" evidence="1">
    <location>
        <begin position="151"/>
        <end position="168"/>
    </location>
</feature>
<dbReference type="InterPro" id="IPR000620">
    <property type="entry name" value="EamA_dom"/>
</dbReference>
<feature type="transmembrane region" description="Helical" evidence="1">
    <location>
        <begin position="216"/>
        <end position="238"/>
    </location>
</feature>
<feature type="domain" description="EamA" evidence="2">
    <location>
        <begin position="151"/>
        <end position="285"/>
    </location>
</feature>
<dbReference type="EMBL" id="JBHRSS010000001">
    <property type="protein sequence ID" value="MFC3102303.1"/>
    <property type="molecule type" value="Genomic_DNA"/>
</dbReference>
<evidence type="ECO:0000313" key="4">
    <source>
        <dbReference type="Proteomes" id="UP001595462"/>
    </source>
</evidence>
<dbReference type="Pfam" id="PF00892">
    <property type="entry name" value="EamA"/>
    <property type="match status" value="2"/>
</dbReference>
<sequence>MTLLALSLILTAAFLHASWNLLAKRSGGGAIFVWLFAGLSSLIYAPFVASLVILQPPHMGLGAWLCVAGTALLHLGYFLSLQRGYRSGDLSLVYPLARGTGPLLATVLAIALLGEQPSGLALVGAALIIVSVFILSGGLQGLTGTRPPAAAIGYGLLTGVLIASYTLLDKYAVSALLIPPLLYDWLGNLGRMLLITPYALRRRGQIASEWRANRGAIIGVAVLSPLAYILVLTAMTFTPVSYVAPAREVSILIAVVLGARLLDEGQIRTRLLGAAGMICGIAALVLG</sequence>
<evidence type="ECO:0000256" key="1">
    <source>
        <dbReference type="SAM" id="Phobius"/>
    </source>
</evidence>
<keyword evidence="1" id="KW-0812">Transmembrane</keyword>
<feature type="transmembrane region" description="Helical" evidence="1">
    <location>
        <begin position="61"/>
        <end position="80"/>
    </location>
</feature>
<organism evidence="3 4">
    <name type="scientific">Salinisphaera aquimarina</name>
    <dbReference type="NCBI Taxonomy" id="2094031"/>
    <lineage>
        <taxon>Bacteria</taxon>
        <taxon>Pseudomonadati</taxon>
        <taxon>Pseudomonadota</taxon>
        <taxon>Gammaproteobacteria</taxon>
        <taxon>Salinisphaerales</taxon>
        <taxon>Salinisphaeraceae</taxon>
        <taxon>Salinisphaera</taxon>
    </lineage>
</organism>
<feature type="transmembrane region" description="Helical" evidence="1">
    <location>
        <begin position="244"/>
        <end position="262"/>
    </location>
</feature>
<comment type="caution">
    <text evidence="3">The sequence shown here is derived from an EMBL/GenBank/DDBJ whole genome shotgun (WGS) entry which is preliminary data.</text>
</comment>
<feature type="transmembrane region" description="Helical" evidence="1">
    <location>
        <begin position="92"/>
        <end position="113"/>
    </location>
</feature>
<reference evidence="4" key="1">
    <citation type="journal article" date="2019" name="Int. J. Syst. Evol. Microbiol.">
        <title>The Global Catalogue of Microorganisms (GCM) 10K type strain sequencing project: providing services to taxonomists for standard genome sequencing and annotation.</title>
        <authorList>
            <consortium name="The Broad Institute Genomics Platform"/>
            <consortium name="The Broad Institute Genome Sequencing Center for Infectious Disease"/>
            <person name="Wu L."/>
            <person name="Ma J."/>
        </authorList>
    </citation>
    <scope>NUCLEOTIDE SEQUENCE [LARGE SCALE GENOMIC DNA]</scope>
    <source>
        <strain evidence="4">KCTC 52640</strain>
    </source>
</reference>
<evidence type="ECO:0000313" key="3">
    <source>
        <dbReference type="EMBL" id="MFC3102303.1"/>
    </source>
</evidence>
<keyword evidence="1" id="KW-0472">Membrane</keyword>
<feature type="transmembrane region" description="Helical" evidence="1">
    <location>
        <begin position="269"/>
        <end position="286"/>
    </location>
</feature>
<feature type="domain" description="EamA" evidence="2">
    <location>
        <begin position="5"/>
        <end position="136"/>
    </location>
</feature>
<protein>
    <submittedName>
        <fullName evidence="3">EamA family transporter</fullName>
    </submittedName>
</protein>
<keyword evidence="4" id="KW-1185">Reference proteome</keyword>
<feature type="transmembrane region" description="Helical" evidence="1">
    <location>
        <begin position="33"/>
        <end position="54"/>
    </location>
</feature>
<gene>
    <name evidence="3" type="ORF">ACFOSU_00185</name>
</gene>
<dbReference type="InterPro" id="IPR037185">
    <property type="entry name" value="EmrE-like"/>
</dbReference>
<proteinExistence type="predicted"/>
<dbReference type="SUPFAM" id="SSF103481">
    <property type="entry name" value="Multidrug resistance efflux transporter EmrE"/>
    <property type="match status" value="2"/>
</dbReference>
<accession>A0ABV7EI67</accession>
<evidence type="ECO:0000259" key="2">
    <source>
        <dbReference type="Pfam" id="PF00892"/>
    </source>
</evidence>